<feature type="compositionally biased region" description="Basic and acidic residues" evidence="1">
    <location>
        <begin position="8"/>
        <end position="18"/>
    </location>
</feature>
<gene>
    <name evidence="2" type="ORF">GRF29_185g642936</name>
</gene>
<feature type="compositionally biased region" description="Low complexity" evidence="1">
    <location>
        <begin position="46"/>
        <end position="58"/>
    </location>
</feature>
<evidence type="ECO:0000256" key="1">
    <source>
        <dbReference type="SAM" id="MobiDB-lite"/>
    </source>
</evidence>
<keyword evidence="3" id="KW-1185">Reference proteome</keyword>
<organism evidence="2 3">
    <name type="scientific">Pseudopithomyces chartarum</name>
    <dbReference type="NCBI Taxonomy" id="1892770"/>
    <lineage>
        <taxon>Eukaryota</taxon>
        <taxon>Fungi</taxon>
        <taxon>Dikarya</taxon>
        <taxon>Ascomycota</taxon>
        <taxon>Pezizomycotina</taxon>
        <taxon>Dothideomycetes</taxon>
        <taxon>Pleosporomycetidae</taxon>
        <taxon>Pleosporales</taxon>
        <taxon>Massarineae</taxon>
        <taxon>Didymosphaeriaceae</taxon>
        <taxon>Pseudopithomyces</taxon>
    </lineage>
</organism>
<feature type="region of interest" description="Disordered" evidence="1">
    <location>
        <begin position="1"/>
        <end position="69"/>
    </location>
</feature>
<dbReference type="AlphaFoldDB" id="A0AAN6LRB3"/>
<evidence type="ECO:0000313" key="3">
    <source>
        <dbReference type="Proteomes" id="UP001280581"/>
    </source>
</evidence>
<dbReference type="EMBL" id="WVTA01000016">
    <property type="protein sequence ID" value="KAK3201330.1"/>
    <property type="molecule type" value="Genomic_DNA"/>
</dbReference>
<comment type="caution">
    <text evidence="2">The sequence shown here is derived from an EMBL/GenBank/DDBJ whole genome shotgun (WGS) entry which is preliminary data.</text>
</comment>
<evidence type="ECO:0000313" key="2">
    <source>
        <dbReference type="EMBL" id="KAK3201330.1"/>
    </source>
</evidence>
<proteinExistence type="predicted"/>
<name>A0AAN6LRB3_9PLEO</name>
<dbReference type="Proteomes" id="UP001280581">
    <property type="component" value="Unassembled WGS sequence"/>
</dbReference>
<feature type="compositionally biased region" description="Basic residues" evidence="1">
    <location>
        <begin position="19"/>
        <end position="31"/>
    </location>
</feature>
<sequence length="364" mass="40390">MAHLRLQSWEDSHAMERSKSKRASLLRKLVPHKTLSEETGHQSPLSHRSSPGSTRSSTPLPPSRFPSTSGIQEPLSIADISVHFSNLHTAITTHVRKYYSVADAEKRISQAVIEHGSTGINLPWLQILGLLGDGNTRLAMLALCITWTVLSRTLLLKLGTANSPGNTFLPPEIVECFQSFSLGKGAVTLGKDDTSPVDFSMLSRWKQLTAVLSRSTYVDDAFSLFDARTVNIERALKDLDPLLATYAISPDAEYSNNARLDDLRLVLRQGARFAFLLFGQPSFWKFDWRSDRAAKQGKTGTEVDPERKSSIETIGMAATTSVRLTNMEIVVWPTLVRVMDGEGVKLNCRDEGILIGEKRYLSDF</sequence>
<accession>A0AAN6LRB3</accession>
<protein>
    <submittedName>
        <fullName evidence="2">Uncharacterized protein</fullName>
    </submittedName>
</protein>
<reference evidence="2 3" key="1">
    <citation type="submission" date="2021-02" db="EMBL/GenBank/DDBJ databases">
        <title>Genome assembly of Pseudopithomyces chartarum.</title>
        <authorList>
            <person name="Jauregui R."/>
            <person name="Singh J."/>
            <person name="Voisey C."/>
        </authorList>
    </citation>
    <scope>NUCLEOTIDE SEQUENCE [LARGE SCALE GENOMIC DNA]</scope>
    <source>
        <strain evidence="2 3">AGR01</strain>
    </source>
</reference>